<reference evidence="1" key="1">
    <citation type="submission" date="2014-09" db="EMBL/GenBank/DDBJ databases">
        <authorList>
            <person name="Magalhaes I.L.F."/>
            <person name="Oliveira U."/>
            <person name="Santos F.R."/>
            <person name="Vidigal T.H.D.A."/>
            <person name="Brescovit A.D."/>
            <person name="Santos A.J."/>
        </authorList>
    </citation>
    <scope>NUCLEOTIDE SEQUENCE</scope>
    <source>
        <tissue evidence="1">Shoot tissue taken approximately 20 cm above the soil surface</tissue>
    </source>
</reference>
<reference evidence="1" key="2">
    <citation type="journal article" date="2015" name="Data Brief">
        <title>Shoot transcriptome of the giant reed, Arundo donax.</title>
        <authorList>
            <person name="Barrero R.A."/>
            <person name="Guerrero F.D."/>
            <person name="Moolhuijzen P."/>
            <person name="Goolsby J.A."/>
            <person name="Tidwell J."/>
            <person name="Bellgard S.E."/>
            <person name="Bellgard M.I."/>
        </authorList>
    </citation>
    <scope>NUCLEOTIDE SEQUENCE</scope>
    <source>
        <tissue evidence="1">Shoot tissue taken approximately 20 cm above the soil surface</tissue>
    </source>
</reference>
<proteinExistence type="predicted"/>
<dbReference type="AlphaFoldDB" id="A0A0A9FK58"/>
<sequence length="52" mass="6321">MNQGWFPYHRIRIKIKSTALLTFDGNWNQSYKHYKSTARFEWLQLLSILTFA</sequence>
<protein>
    <submittedName>
        <fullName evidence="1">Uncharacterized protein</fullName>
    </submittedName>
</protein>
<dbReference type="EMBL" id="GBRH01187365">
    <property type="protein sequence ID" value="JAE10531.1"/>
    <property type="molecule type" value="Transcribed_RNA"/>
</dbReference>
<accession>A0A0A9FK58</accession>
<organism evidence="1">
    <name type="scientific">Arundo donax</name>
    <name type="common">Giant reed</name>
    <name type="synonym">Donax arundinaceus</name>
    <dbReference type="NCBI Taxonomy" id="35708"/>
    <lineage>
        <taxon>Eukaryota</taxon>
        <taxon>Viridiplantae</taxon>
        <taxon>Streptophyta</taxon>
        <taxon>Embryophyta</taxon>
        <taxon>Tracheophyta</taxon>
        <taxon>Spermatophyta</taxon>
        <taxon>Magnoliopsida</taxon>
        <taxon>Liliopsida</taxon>
        <taxon>Poales</taxon>
        <taxon>Poaceae</taxon>
        <taxon>PACMAD clade</taxon>
        <taxon>Arundinoideae</taxon>
        <taxon>Arundineae</taxon>
        <taxon>Arundo</taxon>
    </lineage>
</organism>
<name>A0A0A9FK58_ARUDO</name>
<evidence type="ECO:0000313" key="1">
    <source>
        <dbReference type="EMBL" id="JAE10531.1"/>
    </source>
</evidence>